<dbReference type="SUPFAM" id="SSF51735">
    <property type="entry name" value="NAD(P)-binding Rossmann-fold domains"/>
    <property type="match status" value="1"/>
</dbReference>
<evidence type="ECO:0000313" key="15">
    <source>
        <dbReference type="Proteomes" id="UP000264294"/>
    </source>
</evidence>
<dbReference type="GO" id="GO:0051287">
    <property type="term" value="F:NAD binding"/>
    <property type="evidence" value="ECO:0007669"/>
    <property type="project" value="InterPro"/>
</dbReference>
<dbReference type="AlphaFoldDB" id="A0A090YLI8"/>
<protein>
    <recommendedName>
        <fullName evidence="3 7">UDP-glucose 6-dehydrogenase</fullName>
        <ecNumber evidence="3 7">1.1.1.22</ecNumber>
    </recommendedName>
</protein>
<feature type="binding site" evidence="10">
    <location>
        <position position="119"/>
    </location>
    <ligand>
        <name>NAD(+)</name>
        <dbReference type="ChEBI" id="CHEBI:57540"/>
    </ligand>
</feature>
<dbReference type="Gene3D" id="3.40.50.720">
    <property type="entry name" value="NAD(P)-binding Rossmann-like Domain"/>
    <property type="match status" value="2"/>
</dbReference>
<evidence type="ECO:0000313" key="12">
    <source>
        <dbReference type="EMBL" id="KFM99339.1"/>
    </source>
</evidence>
<comment type="pathway">
    <text evidence="1">Nucleotide-sugar biosynthesis; UDP-alpha-D-glucuronate biosynthesis; UDP-alpha-D-glucuronate from UDP-alpha-D-glucose: step 1/1.</text>
</comment>
<reference evidence="12 14" key="1">
    <citation type="submission" date="2014-04" db="EMBL/GenBank/DDBJ databases">
        <authorList>
            <person name="Bishop-Lilly K.A."/>
            <person name="Broomall S.M."/>
            <person name="Chain P.S."/>
            <person name="Chertkov O."/>
            <person name="Coyne S.R."/>
            <person name="Daligault H.E."/>
            <person name="Davenport K.W."/>
            <person name="Erkkila T."/>
            <person name="Frey K.G."/>
            <person name="Gibbons H.S."/>
            <person name="Gu W."/>
            <person name="Jaissle J."/>
            <person name="Johnson S.L."/>
            <person name="Koroleva G.I."/>
            <person name="Ladner J.T."/>
            <person name="Lo C.-C."/>
            <person name="Minogue T.D."/>
            <person name="Munk C."/>
            <person name="Palacios G.F."/>
            <person name="Redden C.L."/>
            <person name="Rosenzweig C.N."/>
            <person name="Scholz M.B."/>
            <person name="Teshima H."/>
            <person name="Xu Y."/>
        </authorList>
    </citation>
    <scope>NUCLEOTIDE SEQUENCE [LARGE SCALE GENOMIC DNA]</scope>
    <source>
        <strain evidence="12 14">BHP</strain>
    </source>
</reference>
<dbReference type="PIRSF" id="PIRSF000124">
    <property type="entry name" value="UDPglc_GDPman_dh"/>
    <property type="match status" value="1"/>
</dbReference>
<feature type="binding site" evidence="10">
    <location>
        <position position="30"/>
    </location>
    <ligand>
        <name>NAD(+)</name>
        <dbReference type="ChEBI" id="CHEBI:57540"/>
    </ligand>
</feature>
<dbReference type="EC" id="1.1.1.22" evidence="3 7"/>
<evidence type="ECO:0000259" key="11">
    <source>
        <dbReference type="SMART" id="SM00984"/>
    </source>
</evidence>
<dbReference type="PATRIC" id="fig|1405.8.peg.4430"/>
<dbReference type="InterPro" id="IPR017476">
    <property type="entry name" value="UDP-Glc/GDP-Man"/>
</dbReference>
<reference evidence="13 15" key="2">
    <citation type="submission" date="2018-08" db="EMBL/GenBank/DDBJ databases">
        <title>Bacillus clarus sp. nov. strain PS00077A.</title>
        <authorList>
            <person name="Mendez Acevedo M."/>
            <person name="Carroll L."/>
            <person name="Mukherjee M."/>
            <person name="Wiedmann M."/>
            <person name="Kovac J."/>
        </authorList>
    </citation>
    <scope>NUCLEOTIDE SEQUENCE [LARGE SCALE GENOMIC DNA]</scope>
    <source>
        <strain evidence="13 15">PS00077A</strain>
    </source>
</reference>
<dbReference type="SMART" id="SM00984">
    <property type="entry name" value="UDPG_MGDP_dh_C"/>
    <property type="match status" value="1"/>
</dbReference>
<gene>
    <name evidence="13" type="ORF">D0U04_18450</name>
    <name evidence="12" type="ORF">DJ93_4307</name>
</gene>
<feature type="binding site" evidence="9">
    <location>
        <begin position="249"/>
        <end position="253"/>
    </location>
    <ligand>
        <name>substrate</name>
    </ligand>
</feature>
<evidence type="ECO:0000256" key="5">
    <source>
        <dbReference type="ARBA" id="ARBA00023027"/>
    </source>
</evidence>
<sequence>MDICIIGSGYVGLTSAAVLADLGHHVICVDKNQNKIDTLQKGECPIYEPGLAELMHKNRNRLQFRSDIVQVIQQTPVILIAVGTPSMPNGKTDLKYIYSIIDMLAQTIKSYKTIITKSTVPPGTNQLLGKMLIKKGVDSSLFNIVSNPEFLREGSAIHDMLFPDRTVVGIQEDDTNSLEIMQTLYKGIQAPFFHTSLNEAEMIKYTSNAFLATKISFINEIARICDAYHIDITEVAKGIGYDFRINPHFLQAGLGYGGSCFPKDLNSLIYTAKSTQVSVPILQAVQSINSTQVDLYIEKIKNNLKDPSSKKLTILGISFKPNTDDTRYSLAVTLIEKLIPLGYEIHAYDPKAHLPSRVKKQVIQHTELEPSITNSDCIIIATEWDEFKTLDWQQVKKLMRGCKIVDGRNCIEQKEIVKHGLHYIGVGRP</sequence>
<dbReference type="Proteomes" id="UP000029389">
    <property type="component" value="Unassembled WGS sequence"/>
</dbReference>
<dbReference type="Pfam" id="PF03720">
    <property type="entry name" value="UDPG_MGDP_dh_C"/>
    <property type="match status" value="1"/>
</dbReference>
<dbReference type="InterPro" id="IPR028357">
    <property type="entry name" value="UDPglc_DH_bac"/>
</dbReference>
<evidence type="ECO:0000313" key="14">
    <source>
        <dbReference type="Proteomes" id="UP000029389"/>
    </source>
</evidence>
<feature type="binding site" evidence="10">
    <location>
        <position position="84"/>
    </location>
    <ligand>
        <name>NAD(+)</name>
        <dbReference type="ChEBI" id="CHEBI:57540"/>
    </ligand>
</feature>
<evidence type="ECO:0000256" key="2">
    <source>
        <dbReference type="ARBA" id="ARBA00006601"/>
    </source>
</evidence>
<dbReference type="NCBIfam" id="TIGR03026">
    <property type="entry name" value="NDP-sugDHase"/>
    <property type="match status" value="1"/>
</dbReference>
<dbReference type="GO" id="GO:0003979">
    <property type="term" value="F:UDP-glucose 6-dehydrogenase activity"/>
    <property type="evidence" value="ECO:0007669"/>
    <property type="project" value="UniProtKB-EC"/>
</dbReference>
<dbReference type="Gene3D" id="1.20.5.100">
    <property type="entry name" value="Cytochrome c1, transmembrane anchor, C-terminal"/>
    <property type="match status" value="1"/>
</dbReference>
<evidence type="ECO:0000313" key="13">
    <source>
        <dbReference type="EMBL" id="RFT65597.1"/>
    </source>
</evidence>
<feature type="binding site" evidence="9">
    <location>
        <position position="320"/>
    </location>
    <ligand>
        <name>substrate</name>
    </ligand>
</feature>
<dbReference type="GO" id="GO:0000271">
    <property type="term" value="P:polysaccharide biosynthetic process"/>
    <property type="evidence" value="ECO:0007669"/>
    <property type="project" value="InterPro"/>
</dbReference>
<dbReference type="InterPro" id="IPR014027">
    <property type="entry name" value="UDP-Glc/GDP-Man_DH_C"/>
</dbReference>
<keyword evidence="5 7" id="KW-0520">NAD</keyword>
<dbReference type="Proteomes" id="UP000264294">
    <property type="component" value="Unassembled WGS sequence"/>
</dbReference>
<evidence type="ECO:0000256" key="7">
    <source>
        <dbReference type="PIRNR" id="PIRNR000124"/>
    </source>
</evidence>
<feature type="binding site" evidence="10">
    <location>
        <position position="327"/>
    </location>
    <ligand>
        <name>NAD(+)</name>
        <dbReference type="ChEBI" id="CHEBI:57540"/>
    </ligand>
</feature>
<keyword evidence="15" id="KW-1185">Reference proteome</keyword>
<dbReference type="InterPro" id="IPR014026">
    <property type="entry name" value="UDP-Glc/GDP-Man_DH_dimer"/>
</dbReference>
<comment type="similarity">
    <text evidence="2 7">Belongs to the UDP-glucose/GDP-mannose dehydrogenase family.</text>
</comment>
<comment type="caution">
    <text evidence="12">The sequence shown here is derived from an EMBL/GenBank/DDBJ whole genome shotgun (WGS) entry which is preliminary data.</text>
</comment>
<evidence type="ECO:0000256" key="3">
    <source>
        <dbReference type="ARBA" id="ARBA00012954"/>
    </source>
</evidence>
<feature type="active site" description="Nucleophile" evidence="8">
    <location>
        <position position="260"/>
    </location>
</feature>
<dbReference type="Pfam" id="PF00984">
    <property type="entry name" value="UDPG_MGDP_dh"/>
    <property type="match status" value="1"/>
</dbReference>
<dbReference type="PIRSF" id="PIRSF500134">
    <property type="entry name" value="UDPglc_DH_bac"/>
    <property type="match status" value="1"/>
</dbReference>
<dbReference type="PANTHER" id="PTHR43750:SF3">
    <property type="entry name" value="UDP-GLUCOSE 6-DEHYDROGENASE TUAD"/>
    <property type="match status" value="1"/>
</dbReference>
<dbReference type="InterPro" id="IPR001732">
    <property type="entry name" value="UDP-Glc/GDP-Man_DH_N"/>
</dbReference>
<dbReference type="PANTHER" id="PTHR43750">
    <property type="entry name" value="UDP-GLUCOSE 6-DEHYDROGENASE TUAD"/>
    <property type="match status" value="1"/>
</dbReference>
<dbReference type="SUPFAM" id="SSF48179">
    <property type="entry name" value="6-phosphogluconate dehydrogenase C-terminal domain-like"/>
    <property type="match status" value="1"/>
</dbReference>
<feature type="binding site" evidence="10">
    <location>
        <position position="153"/>
    </location>
    <ligand>
        <name>NAD(+)</name>
        <dbReference type="ChEBI" id="CHEBI:57540"/>
    </ligand>
</feature>
<feature type="binding site" evidence="10">
    <location>
        <position position="263"/>
    </location>
    <ligand>
        <name>NAD(+)</name>
        <dbReference type="ChEBI" id="CHEBI:57540"/>
    </ligand>
</feature>
<proteinExistence type="inferred from homology"/>
<keyword evidence="4 7" id="KW-0560">Oxidoreductase</keyword>
<dbReference type="SUPFAM" id="SSF52413">
    <property type="entry name" value="UDP-glucose/GDP-mannose dehydrogenase C-terminal domain"/>
    <property type="match status" value="1"/>
</dbReference>
<feature type="binding site" evidence="10">
    <location>
        <position position="35"/>
    </location>
    <ligand>
        <name>NAD(+)</name>
        <dbReference type="ChEBI" id="CHEBI:57540"/>
    </ligand>
</feature>
<name>A0A090YLI8_9BACI</name>
<dbReference type="InterPro" id="IPR036220">
    <property type="entry name" value="UDP-Glc/GDP-Man_DH_C_sf"/>
</dbReference>
<dbReference type="RefSeq" id="WP_042983185.1">
    <property type="nucleotide sequence ID" value="NZ_JMQC01000008.1"/>
</dbReference>
<organism evidence="12 14">
    <name type="scientific">Bacillus clarus</name>
    <dbReference type="NCBI Taxonomy" id="2338372"/>
    <lineage>
        <taxon>Bacteria</taxon>
        <taxon>Bacillati</taxon>
        <taxon>Bacillota</taxon>
        <taxon>Bacilli</taxon>
        <taxon>Bacillales</taxon>
        <taxon>Bacillaceae</taxon>
        <taxon>Bacillus</taxon>
        <taxon>Bacillus cereus group</taxon>
    </lineage>
</organism>
<dbReference type="GO" id="GO:0006065">
    <property type="term" value="P:UDP-glucuronate biosynthetic process"/>
    <property type="evidence" value="ECO:0007669"/>
    <property type="project" value="UniProtKB-UniPathway"/>
</dbReference>
<comment type="catalytic activity">
    <reaction evidence="6 7">
        <text>UDP-alpha-D-glucose + 2 NAD(+) + H2O = UDP-alpha-D-glucuronate + 2 NADH + 3 H(+)</text>
        <dbReference type="Rhea" id="RHEA:23596"/>
        <dbReference type="ChEBI" id="CHEBI:15377"/>
        <dbReference type="ChEBI" id="CHEBI:15378"/>
        <dbReference type="ChEBI" id="CHEBI:57540"/>
        <dbReference type="ChEBI" id="CHEBI:57945"/>
        <dbReference type="ChEBI" id="CHEBI:58052"/>
        <dbReference type="ChEBI" id="CHEBI:58885"/>
        <dbReference type="EC" id="1.1.1.22"/>
    </reaction>
</comment>
<feature type="domain" description="UDP-glucose/GDP-mannose dehydrogenase C-terminal" evidence="11">
    <location>
        <begin position="313"/>
        <end position="413"/>
    </location>
</feature>
<evidence type="ECO:0000256" key="4">
    <source>
        <dbReference type="ARBA" id="ARBA00023002"/>
    </source>
</evidence>
<feature type="binding site" evidence="9">
    <location>
        <position position="257"/>
    </location>
    <ligand>
        <name>substrate</name>
    </ligand>
</feature>
<dbReference type="InterPro" id="IPR008927">
    <property type="entry name" value="6-PGluconate_DH-like_C_sf"/>
</dbReference>
<accession>A0A090YLI8</accession>
<evidence type="ECO:0000256" key="1">
    <source>
        <dbReference type="ARBA" id="ARBA00004701"/>
    </source>
</evidence>
<evidence type="ECO:0000256" key="10">
    <source>
        <dbReference type="PIRSR" id="PIRSR500134-3"/>
    </source>
</evidence>
<feature type="binding site" evidence="9">
    <location>
        <begin position="150"/>
        <end position="153"/>
    </location>
    <ligand>
        <name>substrate</name>
    </ligand>
</feature>
<dbReference type="UniPathway" id="UPA00038">
    <property type="reaction ID" value="UER00491"/>
</dbReference>
<dbReference type="EMBL" id="QVOD01000024">
    <property type="protein sequence ID" value="RFT65597.1"/>
    <property type="molecule type" value="Genomic_DNA"/>
</dbReference>
<dbReference type="InterPro" id="IPR036291">
    <property type="entry name" value="NAD(P)-bd_dom_sf"/>
</dbReference>
<feature type="binding site" evidence="9">
    <location>
        <position position="204"/>
    </location>
    <ligand>
        <name>substrate</name>
    </ligand>
</feature>
<evidence type="ECO:0000256" key="9">
    <source>
        <dbReference type="PIRSR" id="PIRSR500134-2"/>
    </source>
</evidence>
<evidence type="ECO:0000256" key="6">
    <source>
        <dbReference type="ARBA" id="ARBA00047473"/>
    </source>
</evidence>
<dbReference type="EMBL" id="JMQC01000008">
    <property type="protein sequence ID" value="KFM99339.1"/>
    <property type="molecule type" value="Genomic_DNA"/>
</dbReference>
<evidence type="ECO:0000256" key="8">
    <source>
        <dbReference type="PIRSR" id="PIRSR500134-1"/>
    </source>
</evidence>
<dbReference type="Pfam" id="PF03721">
    <property type="entry name" value="UDPG_MGDP_dh_N"/>
    <property type="match status" value="1"/>
</dbReference>